<accession>A0A0B7FKX3</accession>
<dbReference type="PANTHER" id="PTHR13117">
    <property type="entry name" value="ENDOPLASMIC RETICULUM MULTISPAN TRANSMEMBRANE PROTEIN-RELATED"/>
    <property type="match status" value="1"/>
</dbReference>
<sequence length="540" mass="59399">MTTTRRRSHASNDLTKGSVKSAYSLIGLQVLSRLATFTLNQLLLRLASPKVFGTAAIQLDLLLSTILFLSREGVRNALLRIPQEHSNSVKVKNISTIPVLLGTPLAFGLTFGYRIIASPSTRAQPYFNQAVSMYAFAALIDLVSEPLHNRAQSLMRFDLRVKAEGTAIIARSVCTVVALVAAGERWSLVAFAAGQLTYAITVFVVYTTTFWREGEVQILPRRIHDNGKSTLPFDPTSLKLALTMTGQSIFKHFLTEGDRIVISRVSPLEDQGGYAVASNYGSLVARILFQPIEESSRLYFSKTLYPPSPDKESKPAKAPKDAQYQAVTTLQSILFLHFHLAMALTALLAPLVPFLSNLLLPRQYHSTAAPRILRVYCAYIPAMGLNGILEAFVHATASPVQLQSQARWMVFFSVVFAASVSLGASGVLGFKWDDSMLVWANVTNLGARALYGWIFARKYFEHDMVSLRSVRPCIPGIAAFALSSIVARWSEANLDQQGQRLKHAGVCIGCGIASLAICLWVDRARFVAIFRAIQGRKKVD</sequence>
<feature type="transmembrane region" description="Helical" evidence="10">
    <location>
        <begin position="501"/>
        <end position="521"/>
    </location>
</feature>
<name>A0A0B7FKX3_THACB</name>
<protein>
    <recommendedName>
        <fullName evidence="8 10">Man(5)GlcNAc(2)-PP-dolichol translocation protein RFT1</fullName>
    </recommendedName>
</protein>
<dbReference type="EMBL" id="LN679131">
    <property type="protein sequence ID" value="CEL58581.1"/>
    <property type="molecule type" value="Genomic_DNA"/>
</dbReference>
<feature type="transmembrane region" description="Helical" evidence="10">
    <location>
        <begin position="188"/>
        <end position="211"/>
    </location>
</feature>
<proteinExistence type="inferred from homology"/>
<feature type="transmembrane region" description="Helical" evidence="10">
    <location>
        <begin position="436"/>
        <end position="456"/>
    </location>
</feature>
<keyword evidence="4 10" id="KW-0812">Transmembrane</keyword>
<dbReference type="InterPro" id="IPR007594">
    <property type="entry name" value="RFT1"/>
</dbReference>
<dbReference type="GO" id="GO:0006488">
    <property type="term" value="P:dolichol-linked oligosaccharide biosynthetic process"/>
    <property type="evidence" value="ECO:0007669"/>
    <property type="project" value="InterPro"/>
</dbReference>
<organism evidence="11 12">
    <name type="scientific">Thanatephorus cucumeris (strain AG1-IB / isolate 7/3/14)</name>
    <name type="common">Lettuce bottom rot fungus</name>
    <name type="synonym">Rhizoctonia solani</name>
    <dbReference type="NCBI Taxonomy" id="1108050"/>
    <lineage>
        <taxon>Eukaryota</taxon>
        <taxon>Fungi</taxon>
        <taxon>Dikarya</taxon>
        <taxon>Basidiomycota</taxon>
        <taxon>Agaricomycotina</taxon>
        <taxon>Agaricomycetes</taxon>
        <taxon>Cantharellales</taxon>
        <taxon>Ceratobasidiaceae</taxon>
        <taxon>Rhizoctonia</taxon>
        <taxon>Rhizoctonia solani AG-1</taxon>
    </lineage>
</organism>
<evidence type="ECO:0000256" key="5">
    <source>
        <dbReference type="ARBA" id="ARBA00022824"/>
    </source>
</evidence>
<evidence type="ECO:0000256" key="4">
    <source>
        <dbReference type="ARBA" id="ARBA00022692"/>
    </source>
</evidence>
<feature type="transmembrane region" description="Helical" evidence="10">
    <location>
        <begin position="91"/>
        <end position="114"/>
    </location>
</feature>
<comment type="function">
    <text evidence="9 10">Intramembrane glycolipid transporter that operates in the biosynthetic pathway of dolichol-linked oligosaccharides, the glycan precursors employed in protein asparagine (N)-glycosylation. The sequential addition of sugars to dolichol pyrophosphate produces dolichol-linked oligosaccharides containing fourteen sugars, including two GlcNAcs, nine mannoses and three glucoses. Once assembled, the oligosaccharide is transferred from the lipid to nascent proteins by oligosaccharyltransferases. The assembly of dolichol-linked oligosaccharides begins on the cytosolic side of the endoplasmic reticulum membrane and finishes in its lumen. RFT1 could mediate the translocation of the cytosolically oriented intermediate DolPP-GlcNAc2Man5, produced by ALG11, into the ER lumen where dolichol-linked oligosaccharides assembly continues. However, the intramembrane lipid transporter activity could not be confirmed in vitro.</text>
</comment>
<dbReference type="STRING" id="1108050.A0A0B7FKX3"/>
<reference evidence="11 12" key="1">
    <citation type="submission" date="2014-11" db="EMBL/GenBank/DDBJ databases">
        <authorList>
            <person name="Wibberg Daniel"/>
        </authorList>
    </citation>
    <scope>NUCLEOTIDE SEQUENCE [LARGE SCALE GENOMIC DNA]</scope>
    <source>
        <strain evidence="11">Rhizoctonia solani AG1-IB 7/3/14</strain>
    </source>
</reference>
<evidence type="ECO:0000256" key="7">
    <source>
        <dbReference type="ARBA" id="ARBA00023136"/>
    </source>
</evidence>
<comment type="pathway">
    <text evidence="2">Protein modification; protein glycosylation.</text>
</comment>
<dbReference type="AlphaFoldDB" id="A0A0B7FKX3"/>
<keyword evidence="10" id="KW-0813">Transport</keyword>
<dbReference type="PANTHER" id="PTHR13117:SF5">
    <property type="entry name" value="PROTEIN RFT1 HOMOLOG"/>
    <property type="match status" value="1"/>
</dbReference>
<evidence type="ECO:0000256" key="10">
    <source>
        <dbReference type="RuleBase" id="RU365067"/>
    </source>
</evidence>
<keyword evidence="12" id="KW-1185">Reference proteome</keyword>
<evidence type="ECO:0000256" key="2">
    <source>
        <dbReference type="ARBA" id="ARBA00004922"/>
    </source>
</evidence>
<dbReference type="OrthoDB" id="9979195at2759"/>
<evidence type="ECO:0000313" key="11">
    <source>
        <dbReference type="EMBL" id="CEL58581.1"/>
    </source>
</evidence>
<comment type="caution">
    <text evidence="10">Lacks conserved residue(s) required for the propagation of feature annotation.</text>
</comment>
<evidence type="ECO:0000256" key="8">
    <source>
        <dbReference type="ARBA" id="ARBA00044793"/>
    </source>
</evidence>
<keyword evidence="7 10" id="KW-0472">Membrane</keyword>
<dbReference type="Proteomes" id="UP000059188">
    <property type="component" value="Unassembled WGS sequence"/>
</dbReference>
<comment type="subcellular location">
    <subcellularLocation>
        <location evidence="1 10">Endoplasmic reticulum membrane</location>
        <topology evidence="1 10">Multi-pass membrane protein</topology>
    </subcellularLocation>
</comment>
<dbReference type="Pfam" id="PF04506">
    <property type="entry name" value="Rft-1"/>
    <property type="match status" value="1"/>
</dbReference>
<evidence type="ECO:0000256" key="9">
    <source>
        <dbReference type="ARBA" id="ARBA00045912"/>
    </source>
</evidence>
<dbReference type="GO" id="GO:0005789">
    <property type="term" value="C:endoplasmic reticulum membrane"/>
    <property type="evidence" value="ECO:0007669"/>
    <property type="project" value="UniProtKB-SubCell"/>
</dbReference>
<evidence type="ECO:0000313" key="12">
    <source>
        <dbReference type="Proteomes" id="UP000059188"/>
    </source>
</evidence>
<feature type="transmembrane region" description="Helical" evidence="10">
    <location>
        <begin position="372"/>
        <end position="396"/>
    </location>
</feature>
<dbReference type="GO" id="GO:0034203">
    <property type="term" value="P:glycolipid translocation"/>
    <property type="evidence" value="ECO:0007669"/>
    <property type="project" value="TreeGrafter"/>
</dbReference>
<evidence type="ECO:0000256" key="3">
    <source>
        <dbReference type="ARBA" id="ARBA00010288"/>
    </source>
</evidence>
<feature type="transmembrane region" description="Helical" evidence="10">
    <location>
        <begin position="165"/>
        <end position="182"/>
    </location>
</feature>
<gene>
    <name evidence="11" type="ORF">RSOLAG1IB_08657</name>
</gene>
<feature type="transmembrane region" description="Helical" evidence="10">
    <location>
        <begin position="408"/>
        <end position="430"/>
    </location>
</feature>
<comment type="similarity">
    <text evidence="3 10">Belongs to the RFT1 family.</text>
</comment>
<feature type="transmembrane region" description="Helical" evidence="10">
    <location>
        <begin position="333"/>
        <end position="352"/>
    </location>
</feature>
<evidence type="ECO:0000256" key="6">
    <source>
        <dbReference type="ARBA" id="ARBA00022989"/>
    </source>
</evidence>
<keyword evidence="6 10" id="KW-1133">Transmembrane helix</keyword>
<keyword evidence="5 10" id="KW-0256">Endoplasmic reticulum</keyword>
<evidence type="ECO:0000256" key="1">
    <source>
        <dbReference type="ARBA" id="ARBA00004477"/>
    </source>
</evidence>